<feature type="compositionally biased region" description="Basic and acidic residues" evidence="2">
    <location>
        <begin position="25"/>
        <end position="39"/>
    </location>
</feature>
<keyword evidence="1" id="KW-0175">Coiled coil</keyword>
<reference evidence="3" key="1">
    <citation type="submission" date="2021-01" db="EMBL/GenBank/DDBJ databases">
        <authorList>
            <person name="Li R."/>
            <person name="Bekaert M."/>
        </authorList>
    </citation>
    <scope>NUCLEOTIDE SEQUENCE</scope>
    <source>
        <strain evidence="3">Farmed</strain>
    </source>
</reference>
<protein>
    <submittedName>
        <fullName evidence="3">Uncharacterized protein</fullName>
    </submittedName>
</protein>
<dbReference type="AlphaFoldDB" id="A0A812C522"/>
<dbReference type="EMBL" id="CAHIKZ030001046">
    <property type="protein sequence ID" value="CAE1250624.1"/>
    <property type="molecule type" value="Genomic_DNA"/>
</dbReference>
<sequence>MASSKKPLKFEPEVVVFRDPAKRKLESTKKPFKKNEKFQKQNKSSAKGKNNKPDFSFSKAKFEVQKLSLGAYKGAEKRQAMISYLVELGAQPPKVKRCENYKLLTARKRTEKEKKEKDKRNENINREEQLKKLITKADHSIKQYNKILRKKKKRNKQKKQKH</sequence>
<gene>
    <name evidence="3" type="ORF">SPHA_27196</name>
</gene>
<dbReference type="PANTHER" id="PTHR28366:SF1">
    <property type="entry name" value="CHROMOSOME 1 OPEN READING FRAME 131"/>
    <property type="match status" value="1"/>
</dbReference>
<proteinExistence type="predicted"/>
<name>A0A812C522_ACAPH</name>
<evidence type="ECO:0000256" key="2">
    <source>
        <dbReference type="SAM" id="MobiDB-lite"/>
    </source>
</evidence>
<dbReference type="Proteomes" id="UP000597762">
    <property type="component" value="Unassembled WGS sequence"/>
</dbReference>
<evidence type="ECO:0000313" key="4">
    <source>
        <dbReference type="Proteomes" id="UP000597762"/>
    </source>
</evidence>
<evidence type="ECO:0000313" key="3">
    <source>
        <dbReference type="EMBL" id="CAE1250624.1"/>
    </source>
</evidence>
<dbReference type="OrthoDB" id="10067479at2759"/>
<feature type="coiled-coil region" evidence="1">
    <location>
        <begin position="107"/>
        <end position="161"/>
    </location>
</feature>
<dbReference type="InterPro" id="IPR027973">
    <property type="entry name" value="FSAF1-like"/>
</dbReference>
<comment type="caution">
    <text evidence="3">The sequence shown here is derived from an EMBL/GenBank/DDBJ whole genome shotgun (WGS) entry which is preliminary data.</text>
</comment>
<dbReference type="Pfam" id="PF15375">
    <property type="entry name" value="FSAF1"/>
    <property type="match status" value="1"/>
</dbReference>
<evidence type="ECO:0000256" key="1">
    <source>
        <dbReference type="SAM" id="Coils"/>
    </source>
</evidence>
<dbReference type="InterPro" id="IPR052852">
    <property type="entry name" value="SSU_Processome_Comp"/>
</dbReference>
<organism evidence="3 4">
    <name type="scientific">Acanthosepion pharaonis</name>
    <name type="common">Pharaoh cuttlefish</name>
    <name type="synonym">Sepia pharaonis</name>
    <dbReference type="NCBI Taxonomy" id="158019"/>
    <lineage>
        <taxon>Eukaryota</taxon>
        <taxon>Metazoa</taxon>
        <taxon>Spiralia</taxon>
        <taxon>Lophotrochozoa</taxon>
        <taxon>Mollusca</taxon>
        <taxon>Cephalopoda</taxon>
        <taxon>Coleoidea</taxon>
        <taxon>Decapodiformes</taxon>
        <taxon>Sepiida</taxon>
        <taxon>Sepiina</taxon>
        <taxon>Sepiidae</taxon>
        <taxon>Acanthosepion</taxon>
    </lineage>
</organism>
<keyword evidence="4" id="KW-1185">Reference proteome</keyword>
<dbReference type="PANTHER" id="PTHR28366">
    <property type="entry name" value="CHROMOSOME 1 OPEN READING FRAME 131"/>
    <property type="match status" value="1"/>
</dbReference>
<feature type="region of interest" description="Disordered" evidence="2">
    <location>
        <begin position="25"/>
        <end position="57"/>
    </location>
</feature>
<accession>A0A812C522</accession>